<gene>
    <name evidence="1" type="ORF">LOK49_LG10G02498</name>
</gene>
<proteinExistence type="predicted"/>
<dbReference type="EMBL" id="CM045767">
    <property type="protein sequence ID" value="KAI7996879.1"/>
    <property type="molecule type" value="Genomic_DNA"/>
</dbReference>
<evidence type="ECO:0000313" key="1">
    <source>
        <dbReference type="EMBL" id="KAI7996879.1"/>
    </source>
</evidence>
<dbReference type="Proteomes" id="UP001060215">
    <property type="component" value="Chromosome 10"/>
</dbReference>
<comment type="caution">
    <text evidence="1">The sequence shown here is derived from an EMBL/GenBank/DDBJ whole genome shotgun (WGS) entry which is preliminary data.</text>
</comment>
<protein>
    <submittedName>
        <fullName evidence="1">Uncharacterized protein</fullName>
    </submittedName>
</protein>
<keyword evidence="2" id="KW-1185">Reference proteome</keyword>
<accession>A0ACC0G7D2</accession>
<reference evidence="1 2" key="1">
    <citation type="journal article" date="2022" name="Plant J.">
        <title>Chromosome-level genome of Camellia lanceoleosa provides a valuable resource for understanding genome evolution and self-incompatibility.</title>
        <authorList>
            <person name="Gong W."/>
            <person name="Xiao S."/>
            <person name="Wang L."/>
            <person name="Liao Z."/>
            <person name="Chang Y."/>
            <person name="Mo W."/>
            <person name="Hu G."/>
            <person name="Li W."/>
            <person name="Zhao G."/>
            <person name="Zhu H."/>
            <person name="Hu X."/>
            <person name="Ji K."/>
            <person name="Xiang X."/>
            <person name="Song Q."/>
            <person name="Yuan D."/>
            <person name="Jin S."/>
            <person name="Zhang L."/>
        </authorList>
    </citation>
    <scope>NUCLEOTIDE SEQUENCE [LARGE SCALE GENOMIC DNA]</scope>
    <source>
        <strain evidence="1">SQ_2022a</strain>
    </source>
</reference>
<organism evidence="1 2">
    <name type="scientific">Camellia lanceoleosa</name>
    <dbReference type="NCBI Taxonomy" id="1840588"/>
    <lineage>
        <taxon>Eukaryota</taxon>
        <taxon>Viridiplantae</taxon>
        <taxon>Streptophyta</taxon>
        <taxon>Embryophyta</taxon>
        <taxon>Tracheophyta</taxon>
        <taxon>Spermatophyta</taxon>
        <taxon>Magnoliopsida</taxon>
        <taxon>eudicotyledons</taxon>
        <taxon>Gunneridae</taxon>
        <taxon>Pentapetalae</taxon>
        <taxon>asterids</taxon>
        <taxon>Ericales</taxon>
        <taxon>Theaceae</taxon>
        <taxon>Camellia</taxon>
    </lineage>
</organism>
<sequence length="84" mass="9151">MGSGEADPIMESINQKFGRGMISSKDKLDIEMEGVLSKDGGILILNILQNLDYAGIDDKLKEEGGGDNAFDPLFSPTKEDHRHS</sequence>
<name>A0ACC0G7D2_9ERIC</name>
<evidence type="ECO:0000313" key="2">
    <source>
        <dbReference type="Proteomes" id="UP001060215"/>
    </source>
</evidence>